<evidence type="ECO:0000313" key="6">
    <source>
        <dbReference type="EMBL" id="MEZ2739991.1"/>
    </source>
</evidence>
<dbReference type="InterPro" id="IPR018496">
    <property type="entry name" value="PsdUridine_synth_RsuA/RluB_CS"/>
</dbReference>
<dbReference type="InterPro" id="IPR042092">
    <property type="entry name" value="PsdUridine_s_RsuA/RluB/E/F_cat"/>
</dbReference>
<dbReference type="EMBL" id="JBGJLR010000012">
    <property type="protein sequence ID" value="MEZ2739991.1"/>
    <property type="molecule type" value="Genomic_DNA"/>
</dbReference>
<comment type="similarity">
    <text evidence="1 3">Belongs to the pseudouridine synthase RsuA family.</text>
</comment>
<dbReference type="Gene3D" id="3.30.70.580">
    <property type="entry name" value="Pseudouridine synthase I, catalytic domain, N-terminal subdomain"/>
    <property type="match status" value="1"/>
</dbReference>
<sequence>MPQYILFHKPYGVLSQFTPEDGARSLAEFDLPKGVYPAGRLDKDSEGLLLLTDDGPLIEQLLNPRNQKPKTYWALVERVPDEAALQRMRDGLRIEDYSTLPCEVQLLDPQPDVAPRDPPVRVRKSVQDVWLAITVVEGKNRQVRKMTAAIGHPTLRLVRRSIANLELGDLPLGQWRAIAREEIQWGATTSNSDDDAAEATTASGVPVRYVRDARSPATQPRKWGQPTAAPRRPGAWFNKKK</sequence>
<dbReference type="PROSITE" id="PS01149">
    <property type="entry name" value="PSI_RSU"/>
    <property type="match status" value="1"/>
</dbReference>
<reference evidence="6 7" key="1">
    <citation type="submission" date="2024-08" db="EMBL/GenBank/DDBJ databases">
        <authorList>
            <person name="Feng Z."/>
            <person name="Ronholm J."/>
        </authorList>
    </citation>
    <scope>NUCLEOTIDE SEQUENCE [LARGE SCALE GENOMIC DNA]</scope>
    <source>
        <strain evidence="6 7">4-AB0-8</strain>
    </source>
</reference>
<dbReference type="PANTHER" id="PTHR47683:SF2">
    <property type="entry name" value="RNA-BINDING S4 DOMAIN-CONTAINING PROTEIN"/>
    <property type="match status" value="1"/>
</dbReference>
<dbReference type="Gene3D" id="3.30.70.1560">
    <property type="entry name" value="Alpha-L RNA-binding motif"/>
    <property type="match status" value="1"/>
</dbReference>
<dbReference type="EC" id="5.4.99.-" evidence="3"/>
<dbReference type="RefSeq" id="WP_370892730.1">
    <property type="nucleotide sequence ID" value="NZ_JBGJLR010000012.1"/>
</dbReference>
<keyword evidence="7" id="KW-1185">Reference proteome</keyword>
<dbReference type="PANTHER" id="PTHR47683">
    <property type="entry name" value="PSEUDOURIDINE SYNTHASE FAMILY PROTEIN-RELATED"/>
    <property type="match status" value="1"/>
</dbReference>
<dbReference type="NCBIfam" id="TIGR00093">
    <property type="entry name" value="pseudouridine synthase"/>
    <property type="match status" value="1"/>
</dbReference>
<dbReference type="InterPro" id="IPR050343">
    <property type="entry name" value="RsuA_PseudoU_synthase"/>
</dbReference>
<keyword evidence="2 3" id="KW-0413">Isomerase</keyword>
<dbReference type="InterPro" id="IPR020094">
    <property type="entry name" value="TruA/RsuA/RluB/E/F_N"/>
</dbReference>
<dbReference type="InterPro" id="IPR000748">
    <property type="entry name" value="PsdUridine_synth_RsuA/RluB/E/F"/>
</dbReference>
<evidence type="ECO:0000256" key="2">
    <source>
        <dbReference type="ARBA" id="ARBA00023235"/>
    </source>
</evidence>
<evidence type="ECO:0000259" key="5">
    <source>
        <dbReference type="Pfam" id="PF00849"/>
    </source>
</evidence>
<gene>
    <name evidence="6" type="ORF">ACBP88_11140</name>
</gene>
<name>A0ABV4IFM8_9BURK</name>
<dbReference type="InterPro" id="IPR006145">
    <property type="entry name" value="PsdUridine_synth_RsuA/RluA"/>
</dbReference>
<dbReference type="Proteomes" id="UP001567350">
    <property type="component" value="Unassembled WGS sequence"/>
</dbReference>
<protein>
    <recommendedName>
        <fullName evidence="3">Pseudouridine synthase</fullName>
        <ecNumber evidence="3">5.4.99.-</ecNumber>
    </recommendedName>
</protein>
<dbReference type="SUPFAM" id="SSF55120">
    <property type="entry name" value="Pseudouridine synthase"/>
    <property type="match status" value="1"/>
</dbReference>
<organism evidence="6 7">
    <name type="scientific">Comamonas jiangduensis</name>
    <dbReference type="NCBI Taxonomy" id="1194168"/>
    <lineage>
        <taxon>Bacteria</taxon>
        <taxon>Pseudomonadati</taxon>
        <taxon>Pseudomonadota</taxon>
        <taxon>Betaproteobacteria</taxon>
        <taxon>Burkholderiales</taxon>
        <taxon>Comamonadaceae</taxon>
        <taxon>Comamonas</taxon>
    </lineage>
</organism>
<dbReference type="Pfam" id="PF00849">
    <property type="entry name" value="PseudoU_synth_2"/>
    <property type="match status" value="1"/>
</dbReference>
<feature type="domain" description="Pseudouridine synthase RsuA/RluA-like" evidence="5">
    <location>
        <begin position="3"/>
        <end position="149"/>
    </location>
</feature>
<feature type="region of interest" description="Disordered" evidence="4">
    <location>
        <begin position="189"/>
        <end position="241"/>
    </location>
</feature>
<dbReference type="InterPro" id="IPR020103">
    <property type="entry name" value="PsdUridine_synth_cat_dom_sf"/>
</dbReference>
<evidence type="ECO:0000313" key="7">
    <source>
        <dbReference type="Proteomes" id="UP001567350"/>
    </source>
</evidence>
<proteinExistence type="inferred from homology"/>
<evidence type="ECO:0000256" key="3">
    <source>
        <dbReference type="RuleBase" id="RU003887"/>
    </source>
</evidence>
<evidence type="ECO:0000256" key="1">
    <source>
        <dbReference type="ARBA" id="ARBA00008348"/>
    </source>
</evidence>
<accession>A0ABV4IFM8</accession>
<evidence type="ECO:0000256" key="4">
    <source>
        <dbReference type="SAM" id="MobiDB-lite"/>
    </source>
</evidence>
<comment type="caution">
    <text evidence="6">The sequence shown here is derived from an EMBL/GenBank/DDBJ whole genome shotgun (WGS) entry which is preliminary data.</text>
</comment>